<dbReference type="InterPro" id="IPR012171">
    <property type="entry name" value="Fatty_acid_desaturase"/>
</dbReference>
<evidence type="ECO:0000313" key="19">
    <source>
        <dbReference type="EMBL" id="RPB25514.1"/>
    </source>
</evidence>
<dbReference type="InterPro" id="IPR005804">
    <property type="entry name" value="FA_desaturase_dom"/>
</dbReference>
<feature type="domain" description="Cytochrome b5 heme-binding" evidence="18">
    <location>
        <begin position="3"/>
        <end position="78"/>
    </location>
</feature>
<name>A0A3N4LRI0_9PEZI</name>
<keyword evidence="11 17" id="KW-1133">Transmembrane helix</keyword>
<dbReference type="InterPro" id="IPR001199">
    <property type="entry name" value="Cyt_B5-like_heme/steroid-bd"/>
</dbReference>
<keyword evidence="10" id="KW-0746">Sphingolipid metabolism</keyword>
<dbReference type="PANTHER" id="PTHR19353:SF30">
    <property type="entry name" value="DELTA 8-(E)-SPHINGOLIPID DESATURASE"/>
    <property type="match status" value="1"/>
</dbReference>
<evidence type="ECO:0000256" key="10">
    <source>
        <dbReference type="ARBA" id="ARBA00022919"/>
    </source>
</evidence>
<keyword evidence="12" id="KW-0560">Oxidoreductase</keyword>
<comment type="pathway">
    <text evidence="2">Lipid metabolism; sphingolipid metabolism.</text>
</comment>
<evidence type="ECO:0000256" key="12">
    <source>
        <dbReference type="ARBA" id="ARBA00023002"/>
    </source>
</evidence>
<keyword evidence="20" id="KW-1185">Reference proteome</keyword>
<reference evidence="19 20" key="1">
    <citation type="journal article" date="2018" name="Nat. Ecol. Evol.">
        <title>Pezizomycetes genomes reveal the molecular basis of ectomycorrhizal truffle lifestyle.</title>
        <authorList>
            <person name="Murat C."/>
            <person name="Payen T."/>
            <person name="Noel B."/>
            <person name="Kuo A."/>
            <person name="Morin E."/>
            <person name="Chen J."/>
            <person name="Kohler A."/>
            <person name="Krizsan K."/>
            <person name="Balestrini R."/>
            <person name="Da Silva C."/>
            <person name="Montanini B."/>
            <person name="Hainaut M."/>
            <person name="Levati E."/>
            <person name="Barry K.W."/>
            <person name="Belfiori B."/>
            <person name="Cichocki N."/>
            <person name="Clum A."/>
            <person name="Dockter R.B."/>
            <person name="Fauchery L."/>
            <person name="Guy J."/>
            <person name="Iotti M."/>
            <person name="Le Tacon F."/>
            <person name="Lindquist E.A."/>
            <person name="Lipzen A."/>
            <person name="Malagnac F."/>
            <person name="Mello A."/>
            <person name="Molinier V."/>
            <person name="Miyauchi S."/>
            <person name="Poulain J."/>
            <person name="Riccioni C."/>
            <person name="Rubini A."/>
            <person name="Sitrit Y."/>
            <person name="Splivallo R."/>
            <person name="Traeger S."/>
            <person name="Wang M."/>
            <person name="Zifcakova L."/>
            <person name="Wipf D."/>
            <person name="Zambonelli A."/>
            <person name="Paolocci F."/>
            <person name="Nowrousian M."/>
            <person name="Ottonello S."/>
            <person name="Baldrian P."/>
            <person name="Spatafora J.W."/>
            <person name="Henrissat B."/>
            <person name="Nagy L.G."/>
            <person name="Aury J.M."/>
            <person name="Wincker P."/>
            <person name="Grigoriev I.V."/>
            <person name="Bonfante P."/>
            <person name="Martin F.M."/>
        </authorList>
    </citation>
    <scope>NUCLEOTIDE SEQUENCE [LARGE SCALE GENOMIC DNA]</scope>
    <source>
        <strain evidence="19 20">ATCC MYA-4762</strain>
    </source>
</reference>
<evidence type="ECO:0000256" key="3">
    <source>
        <dbReference type="ARBA" id="ARBA00004991"/>
    </source>
</evidence>
<keyword evidence="13" id="KW-0408">Iron</keyword>
<comment type="subcellular location">
    <subcellularLocation>
        <location evidence="1">Membrane</location>
        <topology evidence="1">Multi-pass membrane protein</topology>
    </subcellularLocation>
</comment>
<dbReference type="SMART" id="SM01117">
    <property type="entry name" value="Cyt-b5"/>
    <property type="match status" value="1"/>
</dbReference>
<dbReference type="PANTHER" id="PTHR19353">
    <property type="entry name" value="FATTY ACID DESATURASE 2"/>
    <property type="match status" value="1"/>
</dbReference>
<dbReference type="Pfam" id="PF00173">
    <property type="entry name" value="Cyt-b5"/>
    <property type="match status" value="1"/>
</dbReference>
<accession>A0A3N4LRI0</accession>
<evidence type="ECO:0000256" key="13">
    <source>
        <dbReference type="ARBA" id="ARBA00023004"/>
    </source>
</evidence>
<dbReference type="Gene3D" id="3.10.120.10">
    <property type="entry name" value="Cytochrome b5-like heme/steroid binding domain"/>
    <property type="match status" value="1"/>
</dbReference>
<protein>
    <recommendedName>
        <fullName evidence="6">Delta 8-(E)-sphingolipid desaturase</fullName>
        <ecNumber evidence="5">1.14.19.18</ecNumber>
    </recommendedName>
</protein>
<dbReference type="Pfam" id="PF00487">
    <property type="entry name" value="FA_desaturase"/>
    <property type="match status" value="1"/>
</dbReference>
<evidence type="ECO:0000256" key="15">
    <source>
        <dbReference type="ARBA" id="ARBA00023136"/>
    </source>
</evidence>
<evidence type="ECO:0000256" key="5">
    <source>
        <dbReference type="ARBA" id="ARBA00012019"/>
    </source>
</evidence>
<evidence type="ECO:0000256" key="8">
    <source>
        <dbReference type="ARBA" id="ARBA00022692"/>
    </source>
</evidence>
<dbReference type="GO" id="GO:0006665">
    <property type="term" value="P:sphingolipid metabolic process"/>
    <property type="evidence" value="ECO:0007669"/>
    <property type="project" value="UniProtKB-UniPathway"/>
</dbReference>
<dbReference type="SUPFAM" id="SSF55856">
    <property type="entry name" value="Cytochrome b5-like heme/steroid binding domain"/>
    <property type="match status" value="1"/>
</dbReference>
<dbReference type="EC" id="1.14.19.18" evidence="5"/>
<keyword evidence="8 17" id="KW-0812">Transmembrane</keyword>
<evidence type="ECO:0000256" key="6">
    <source>
        <dbReference type="ARBA" id="ARBA00016939"/>
    </source>
</evidence>
<feature type="transmembrane region" description="Helical" evidence="17">
    <location>
        <begin position="397"/>
        <end position="420"/>
    </location>
</feature>
<keyword evidence="9" id="KW-0479">Metal-binding</keyword>
<keyword evidence="7" id="KW-0349">Heme</keyword>
<dbReference type="GO" id="GO:0016717">
    <property type="term" value="F:oxidoreductase activity, acting on paired donors, with oxidation of a pair of donors resulting in the reduction of molecular oxygen to two molecules of water"/>
    <property type="evidence" value="ECO:0007669"/>
    <property type="project" value="TreeGrafter"/>
</dbReference>
<organism evidence="19 20">
    <name type="scientific">Terfezia boudieri ATCC MYA-4762</name>
    <dbReference type="NCBI Taxonomy" id="1051890"/>
    <lineage>
        <taxon>Eukaryota</taxon>
        <taxon>Fungi</taxon>
        <taxon>Dikarya</taxon>
        <taxon>Ascomycota</taxon>
        <taxon>Pezizomycotina</taxon>
        <taxon>Pezizomycetes</taxon>
        <taxon>Pezizales</taxon>
        <taxon>Pezizaceae</taxon>
        <taxon>Terfezia</taxon>
    </lineage>
</organism>
<feature type="transmembrane region" description="Helical" evidence="17">
    <location>
        <begin position="367"/>
        <end position="385"/>
    </location>
</feature>
<evidence type="ECO:0000256" key="11">
    <source>
        <dbReference type="ARBA" id="ARBA00022989"/>
    </source>
</evidence>
<evidence type="ECO:0000256" key="4">
    <source>
        <dbReference type="ARBA" id="ARBA00009295"/>
    </source>
</evidence>
<feature type="region of interest" description="Disordered" evidence="16">
    <location>
        <begin position="102"/>
        <end position="136"/>
    </location>
</feature>
<dbReference type="PROSITE" id="PS50255">
    <property type="entry name" value="CYTOCHROME_B5_2"/>
    <property type="match status" value="1"/>
</dbReference>
<dbReference type="GO" id="GO:0046872">
    <property type="term" value="F:metal ion binding"/>
    <property type="evidence" value="ECO:0007669"/>
    <property type="project" value="UniProtKB-KW"/>
</dbReference>
<dbReference type="UniPathway" id="UPA00222"/>
<dbReference type="AlphaFoldDB" id="A0A3N4LRI0"/>
<dbReference type="STRING" id="1051890.A0A3N4LRI0"/>
<evidence type="ECO:0000256" key="2">
    <source>
        <dbReference type="ARBA" id="ARBA00004760"/>
    </source>
</evidence>
<keyword evidence="14" id="KW-0443">Lipid metabolism</keyword>
<dbReference type="PIRSF" id="PIRSF015921">
    <property type="entry name" value="FA_sphinglp_des"/>
    <property type="match status" value="1"/>
</dbReference>
<dbReference type="EMBL" id="ML121537">
    <property type="protein sequence ID" value="RPB25514.1"/>
    <property type="molecule type" value="Genomic_DNA"/>
</dbReference>
<evidence type="ECO:0000256" key="17">
    <source>
        <dbReference type="SAM" id="Phobius"/>
    </source>
</evidence>
<evidence type="ECO:0000256" key="7">
    <source>
        <dbReference type="ARBA" id="ARBA00022617"/>
    </source>
</evidence>
<evidence type="ECO:0000256" key="9">
    <source>
        <dbReference type="ARBA" id="ARBA00022723"/>
    </source>
</evidence>
<gene>
    <name evidence="19" type="ORF">L211DRAFT_783119</name>
</gene>
<dbReference type="Proteomes" id="UP000267821">
    <property type="component" value="Unassembled WGS sequence"/>
</dbReference>
<evidence type="ECO:0000259" key="18">
    <source>
        <dbReference type="PROSITE" id="PS50255"/>
    </source>
</evidence>
<evidence type="ECO:0000313" key="20">
    <source>
        <dbReference type="Proteomes" id="UP000267821"/>
    </source>
</evidence>
<dbReference type="InterPro" id="IPR036400">
    <property type="entry name" value="Cyt_B5-like_heme/steroid_sf"/>
</dbReference>
<evidence type="ECO:0000256" key="16">
    <source>
        <dbReference type="SAM" id="MobiDB-lite"/>
    </source>
</evidence>
<evidence type="ECO:0000256" key="14">
    <source>
        <dbReference type="ARBA" id="ARBA00023098"/>
    </source>
</evidence>
<feature type="transmembrane region" description="Helical" evidence="17">
    <location>
        <begin position="202"/>
        <end position="228"/>
    </location>
</feature>
<dbReference type="OrthoDB" id="260091at2759"/>
<keyword evidence="15 17" id="KW-0472">Membrane</keyword>
<dbReference type="InParanoid" id="A0A3N4LRI0"/>
<comment type="pathway">
    <text evidence="3">Sphingolipid metabolism.</text>
</comment>
<evidence type="ECO:0000256" key="1">
    <source>
        <dbReference type="ARBA" id="ARBA00004141"/>
    </source>
</evidence>
<sequence>MGSTLFTRRQVEGMIAEGKAIVIVDDMVLRLDSWLHLHPGGERAILHMVGKDATDEVNALHGADTRLRMNKFQIGRIGSDWLNFQPPIHGGVFRPYVGDENEDSFSEGEVQQQGSVEGHYRSASPTSSDCSDDRGFLLDPSIRRRKGGSHDDLEFDLAKYPSLDRETQKHIVMKYRELDQRIRKEGLYQCCYSSYLIELARYLTILLTSLYLLHLGWYKLSALFLGVFWHQITFTAHDSGHMGITHDFTIDTCIGVFIADFCGGLSLGWWKLSHNVHHIITNEPDHDPDIQHLPFFAVSHRFFEGLFSTYYRRVLPYDAVARALIPLQNWLYYPILCFGRFNLYRLSWEHLALGLGPKRGIAWWHRWLEICGMIVFWYWFGYQLLYKSIPTNWDRFAFVMISHIVTMPLHVQITLSHFAMSTVDLGARESFPQKMLRTTMDVDCPQWLDFVHGGLQFQAIHHLFPRIPRHNLRRTQKLVIEFCEEVKVPYSIYGFYDGNKEIISHLREIGKQARIFNECRKSIIEEGKYGAQ</sequence>
<proteinExistence type="inferred from homology"/>
<comment type="similarity">
    <text evidence="4">Belongs to the fatty acid desaturase type 1 family.</text>
</comment>
<feature type="transmembrane region" description="Helical" evidence="17">
    <location>
        <begin position="248"/>
        <end position="270"/>
    </location>
</feature>
<dbReference type="CDD" id="cd03506">
    <property type="entry name" value="Delta6-FADS-like"/>
    <property type="match status" value="1"/>
</dbReference>
<dbReference type="GO" id="GO:0016020">
    <property type="term" value="C:membrane"/>
    <property type="evidence" value="ECO:0007669"/>
    <property type="project" value="UniProtKB-SubCell"/>
</dbReference>